<evidence type="ECO:0000313" key="2">
    <source>
        <dbReference type="Proteomes" id="UP000297872"/>
    </source>
</evidence>
<evidence type="ECO:0000313" key="1">
    <source>
        <dbReference type="EMBL" id="TFH82747.1"/>
    </source>
</evidence>
<gene>
    <name evidence="1" type="ORF">EXN75_05265</name>
</gene>
<organism evidence="1 2">
    <name type="scientific">Segatella hominis</name>
    <dbReference type="NCBI Taxonomy" id="2518605"/>
    <lineage>
        <taxon>Bacteria</taxon>
        <taxon>Pseudomonadati</taxon>
        <taxon>Bacteroidota</taxon>
        <taxon>Bacteroidia</taxon>
        <taxon>Bacteroidales</taxon>
        <taxon>Prevotellaceae</taxon>
        <taxon>Segatella</taxon>
    </lineage>
</organism>
<dbReference type="OrthoDB" id="1070184at2"/>
<dbReference type="GeneID" id="302994705"/>
<sequence>MDEKELLKQAFEYGNVPSIITYCFTEPCPMKNKCIHYLSALYDKDKKDRGEAIFPNALKDGKCKYFAPLRVVKMAWGFDKLFAEIKVKDAPALRAKMREYLGSKGQYYRYKLGKLKLLPEQQEYIKQLFDSYGYHDVEFEHFSDEIDFTKS</sequence>
<dbReference type="EMBL" id="SGVY01000010">
    <property type="protein sequence ID" value="TFH82747.1"/>
    <property type="molecule type" value="Genomic_DNA"/>
</dbReference>
<name>A0A4Y8VQQ8_9BACT</name>
<reference evidence="1 2" key="1">
    <citation type="submission" date="2019-02" db="EMBL/GenBank/DDBJ databases">
        <title>Draft Genome Sequence of the Prevotella sp. BCRC 81118, Isolated from Human Feces.</title>
        <authorList>
            <person name="Huang C.-H."/>
        </authorList>
    </citation>
    <scope>NUCLEOTIDE SEQUENCE [LARGE SCALE GENOMIC DNA]</scope>
    <source>
        <strain evidence="1 2">BCRC 81118</strain>
    </source>
</reference>
<dbReference type="InterPro" id="IPR045724">
    <property type="entry name" value="DUF6078"/>
</dbReference>
<dbReference type="AlphaFoldDB" id="A0A4Y8VQQ8"/>
<dbReference type="RefSeq" id="WP_134843028.1">
    <property type="nucleotide sequence ID" value="NZ_SGVY01000010.1"/>
</dbReference>
<dbReference type="Proteomes" id="UP000297872">
    <property type="component" value="Unassembled WGS sequence"/>
</dbReference>
<keyword evidence="2" id="KW-1185">Reference proteome</keyword>
<accession>A0A4Y8VQQ8</accession>
<protein>
    <submittedName>
        <fullName evidence="1">Uncharacterized protein</fullName>
    </submittedName>
</protein>
<dbReference type="Pfam" id="PF19555">
    <property type="entry name" value="DUF6078"/>
    <property type="match status" value="1"/>
</dbReference>
<proteinExistence type="predicted"/>
<comment type="caution">
    <text evidence="1">The sequence shown here is derived from an EMBL/GenBank/DDBJ whole genome shotgun (WGS) entry which is preliminary data.</text>
</comment>